<dbReference type="EMBL" id="FXUL01000023">
    <property type="protein sequence ID" value="SMP75683.1"/>
    <property type="molecule type" value="Genomic_DNA"/>
</dbReference>
<dbReference type="InterPro" id="IPR011044">
    <property type="entry name" value="Quino_amine_DH_bsu"/>
</dbReference>
<evidence type="ECO:0000313" key="2">
    <source>
        <dbReference type="EMBL" id="SMP75683.1"/>
    </source>
</evidence>
<name>A0ABY1QQD2_9BURK</name>
<dbReference type="SUPFAM" id="SSF50969">
    <property type="entry name" value="YVTN repeat-like/Quinoprotein amine dehydrogenase"/>
    <property type="match status" value="1"/>
</dbReference>
<proteinExistence type="predicted"/>
<evidence type="ECO:0000256" key="1">
    <source>
        <dbReference type="SAM" id="SignalP"/>
    </source>
</evidence>
<keyword evidence="3" id="KW-1185">Reference proteome</keyword>
<dbReference type="InterPro" id="IPR015943">
    <property type="entry name" value="WD40/YVTN_repeat-like_dom_sf"/>
</dbReference>
<feature type="signal peptide" evidence="1">
    <location>
        <begin position="1"/>
        <end position="20"/>
    </location>
</feature>
<accession>A0ABY1QQD2</accession>
<keyword evidence="1" id="KW-0732">Signal</keyword>
<evidence type="ECO:0000313" key="3">
    <source>
        <dbReference type="Proteomes" id="UP001158049"/>
    </source>
</evidence>
<feature type="chain" id="PRO_5047035740" description="SMP-30/Gluconolactonase/LRE-like region domain-containing protein" evidence="1">
    <location>
        <begin position="21"/>
        <end position="297"/>
    </location>
</feature>
<gene>
    <name evidence="2" type="ORF">SAMN06295970_12332</name>
</gene>
<evidence type="ECO:0008006" key="4">
    <source>
        <dbReference type="Google" id="ProtNLM"/>
    </source>
</evidence>
<reference evidence="2 3" key="1">
    <citation type="submission" date="2017-05" db="EMBL/GenBank/DDBJ databases">
        <authorList>
            <person name="Varghese N."/>
            <person name="Submissions S."/>
        </authorList>
    </citation>
    <scope>NUCLEOTIDE SEQUENCE [LARGE SCALE GENOMIC DNA]</scope>
    <source>
        <strain evidence="2 3">DSM 26001</strain>
    </source>
</reference>
<organism evidence="2 3">
    <name type="scientific">Noviherbaspirillum suwonense</name>
    <dbReference type="NCBI Taxonomy" id="1224511"/>
    <lineage>
        <taxon>Bacteria</taxon>
        <taxon>Pseudomonadati</taxon>
        <taxon>Pseudomonadota</taxon>
        <taxon>Betaproteobacteria</taxon>
        <taxon>Burkholderiales</taxon>
        <taxon>Oxalobacteraceae</taxon>
        <taxon>Noviherbaspirillum</taxon>
    </lineage>
</organism>
<dbReference type="Proteomes" id="UP001158049">
    <property type="component" value="Unassembled WGS sequence"/>
</dbReference>
<dbReference type="Gene3D" id="2.130.10.10">
    <property type="entry name" value="YVTN repeat-like/Quinoprotein amine dehydrogenase"/>
    <property type="match status" value="1"/>
</dbReference>
<protein>
    <recommendedName>
        <fullName evidence="4">SMP-30/Gluconolactonase/LRE-like region domain-containing protein</fullName>
    </recommendedName>
</protein>
<comment type="caution">
    <text evidence="2">The sequence shown here is derived from an EMBL/GenBank/DDBJ whole genome shotgun (WGS) entry which is preliminary data.</text>
</comment>
<sequence>MGRLAFRFLALMALCGSAGAADVLGARPAHLGAELPAVPNAEAIANRIWAPEIDAGYVPQGVTVANGEVLISSYRSTDPKVGTGPCRVHRIDPASGRTVGQFDMPPGCGHAGGMAYLGQGMLLVADTRRLYKIDMKRAFAGEADAVVATLNLTGGMKGSLVDFDGKSIFIASSEKDASKAQAFFLPLSLFDTHNGATLEPSQASRSFAIPAEAQGAAFDRDGGLWMTFSNSKFGRLQKLDPASGAVLASHDMVIGIEDIAFDETGRLWTVSEAGSLRWSRWQVSYPVVFSIDPQRLR</sequence>
<dbReference type="RefSeq" id="WP_283444652.1">
    <property type="nucleotide sequence ID" value="NZ_FXUL01000023.1"/>
</dbReference>